<evidence type="ECO:0000313" key="2">
    <source>
        <dbReference type="EMBL" id="CAF1396772.1"/>
    </source>
</evidence>
<dbReference type="Proteomes" id="UP000682733">
    <property type="component" value="Unassembled WGS sequence"/>
</dbReference>
<keyword evidence="1" id="KW-0175">Coiled coil</keyword>
<organism evidence="3 4">
    <name type="scientific">Didymodactylos carnosus</name>
    <dbReference type="NCBI Taxonomy" id="1234261"/>
    <lineage>
        <taxon>Eukaryota</taxon>
        <taxon>Metazoa</taxon>
        <taxon>Spiralia</taxon>
        <taxon>Gnathifera</taxon>
        <taxon>Rotifera</taxon>
        <taxon>Eurotatoria</taxon>
        <taxon>Bdelloidea</taxon>
        <taxon>Philodinida</taxon>
        <taxon>Philodinidae</taxon>
        <taxon>Didymodactylos</taxon>
    </lineage>
</organism>
<dbReference type="EMBL" id="CAJOBA010047684">
    <property type="protein sequence ID" value="CAF4204172.1"/>
    <property type="molecule type" value="Genomic_DNA"/>
</dbReference>
<name>A0A8S2S3C8_9BILA</name>
<gene>
    <name evidence="2" type="ORF">OVA965_LOCUS32844</name>
    <name evidence="3" type="ORF">TMI583_LOCUS33714</name>
</gene>
<dbReference type="EMBL" id="CAJNOK010025968">
    <property type="protein sequence ID" value="CAF1396772.1"/>
    <property type="molecule type" value="Genomic_DNA"/>
</dbReference>
<feature type="coiled-coil region" evidence="1">
    <location>
        <begin position="20"/>
        <end position="47"/>
    </location>
</feature>
<evidence type="ECO:0000256" key="1">
    <source>
        <dbReference type="SAM" id="Coils"/>
    </source>
</evidence>
<sequence length="70" mass="7982">GIVDDLSKKIEVAYAGNNGMLREQLEKRRAQNEIIRYKKDLSKLAKTEETKQRRKYSCKFTCTSISGKGG</sequence>
<accession>A0A8S2S3C8</accession>
<comment type="caution">
    <text evidence="3">The sequence shown here is derived from an EMBL/GenBank/DDBJ whole genome shotgun (WGS) entry which is preliminary data.</text>
</comment>
<evidence type="ECO:0000313" key="4">
    <source>
        <dbReference type="Proteomes" id="UP000682733"/>
    </source>
</evidence>
<evidence type="ECO:0000313" key="3">
    <source>
        <dbReference type="EMBL" id="CAF4204172.1"/>
    </source>
</evidence>
<feature type="non-terminal residue" evidence="3">
    <location>
        <position position="1"/>
    </location>
</feature>
<proteinExistence type="predicted"/>
<dbReference type="Proteomes" id="UP000677228">
    <property type="component" value="Unassembled WGS sequence"/>
</dbReference>
<reference evidence="3" key="1">
    <citation type="submission" date="2021-02" db="EMBL/GenBank/DDBJ databases">
        <authorList>
            <person name="Nowell W R."/>
        </authorList>
    </citation>
    <scope>NUCLEOTIDE SEQUENCE</scope>
</reference>
<protein>
    <submittedName>
        <fullName evidence="3">Uncharacterized protein</fullName>
    </submittedName>
</protein>
<dbReference type="AlphaFoldDB" id="A0A8S2S3C8"/>